<accession>A0A2H3K0D4</accession>
<reference evidence="4 5" key="1">
    <citation type="journal article" date="2012" name="Science">
        <title>The Paleozoic origin of enzymatic lignin decomposition reconstructed from 31 fungal genomes.</title>
        <authorList>
            <person name="Floudas D."/>
            <person name="Binder M."/>
            <person name="Riley R."/>
            <person name="Barry K."/>
            <person name="Blanchette R.A."/>
            <person name="Henrissat B."/>
            <person name="Martinez A.T."/>
            <person name="Otillar R."/>
            <person name="Spatafora J.W."/>
            <person name="Yadav J.S."/>
            <person name="Aerts A."/>
            <person name="Benoit I."/>
            <person name="Boyd A."/>
            <person name="Carlson A."/>
            <person name="Copeland A."/>
            <person name="Coutinho P.M."/>
            <person name="de Vries R.P."/>
            <person name="Ferreira P."/>
            <person name="Findley K."/>
            <person name="Foster B."/>
            <person name="Gaskell J."/>
            <person name="Glotzer D."/>
            <person name="Gorecki P."/>
            <person name="Heitman J."/>
            <person name="Hesse C."/>
            <person name="Hori C."/>
            <person name="Igarashi K."/>
            <person name="Jurgens J.A."/>
            <person name="Kallen N."/>
            <person name="Kersten P."/>
            <person name="Kohler A."/>
            <person name="Kuees U."/>
            <person name="Kumar T.K.A."/>
            <person name="Kuo A."/>
            <person name="LaButti K."/>
            <person name="Larrondo L.F."/>
            <person name="Lindquist E."/>
            <person name="Ling A."/>
            <person name="Lombard V."/>
            <person name="Lucas S."/>
            <person name="Lundell T."/>
            <person name="Martin R."/>
            <person name="McLaughlin D.J."/>
            <person name="Morgenstern I."/>
            <person name="Morin E."/>
            <person name="Murat C."/>
            <person name="Nagy L.G."/>
            <person name="Nolan M."/>
            <person name="Ohm R.A."/>
            <person name="Patyshakuliyeva A."/>
            <person name="Rokas A."/>
            <person name="Ruiz-Duenas F.J."/>
            <person name="Sabat G."/>
            <person name="Salamov A."/>
            <person name="Samejima M."/>
            <person name="Schmutz J."/>
            <person name="Slot J.C."/>
            <person name="St John F."/>
            <person name="Stenlid J."/>
            <person name="Sun H."/>
            <person name="Sun S."/>
            <person name="Syed K."/>
            <person name="Tsang A."/>
            <person name="Wiebenga A."/>
            <person name="Young D."/>
            <person name="Pisabarro A."/>
            <person name="Eastwood D.C."/>
            <person name="Martin F."/>
            <person name="Cullen D."/>
            <person name="Grigoriev I.V."/>
            <person name="Hibbett D.S."/>
        </authorList>
    </citation>
    <scope>NUCLEOTIDE SEQUENCE [LARGE SCALE GENOMIC DNA]</scope>
    <source>
        <strain evidence="4 5">MD-104</strain>
    </source>
</reference>
<evidence type="ECO:0000256" key="1">
    <source>
        <dbReference type="ARBA" id="ARBA00005466"/>
    </source>
</evidence>
<evidence type="ECO:0000259" key="3">
    <source>
        <dbReference type="PROSITE" id="PS51387"/>
    </source>
</evidence>
<protein>
    <submittedName>
        <fullName evidence="4">FAD-binding domain-containing protein</fullName>
    </submittedName>
</protein>
<dbReference type="STRING" id="742152.A0A2H3K0D4"/>
<dbReference type="InterPro" id="IPR036318">
    <property type="entry name" value="FAD-bd_PCMH-like_sf"/>
</dbReference>
<dbReference type="PROSITE" id="PS51387">
    <property type="entry name" value="FAD_PCMH"/>
    <property type="match status" value="1"/>
</dbReference>
<gene>
    <name evidence="4" type="ORF">WOLCODRAFT_17746</name>
</gene>
<dbReference type="Pfam" id="PF01565">
    <property type="entry name" value="FAD_binding_4"/>
    <property type="match status" value="1"/>
</dbReference>
<dbReference type="Proteomes" id="UP000218811">
    <property type="component" value="Unassembled WGS sequence"/>
</dbReference>
<dbReference type="AlphaFoldDB" id="A0A2H3K0D4"/>
<sequence length="469" mass="50900">MRTFGEILSGTLAALGTVTSLLPFEIPLNVPWSSPSTVPTRVCKCLPGDPCFPSREEWDRLSRTLSQPVIYDQRPLAAVCYKNSPEYSPAECEQVSSDQFDGTFLSASSNAIQWTIFEDVVTPHGIEQCPFNPGPDGICHQGRVPSFSINATTIEDIQATIAFASKYNLHLVVKNTGHEFMGREFGVGSVEIFTHYIQGINFTDNFVPSGISGHDVGGQHAVTIGAGVQWGELYLAAQQHDRAVVGAFPPYVTVGVDNVLQLSVVLPNATDVIANKYQNSDLFWALRGGGGPSFGVVTSVTYRTHPNLPYTASSYVASADSPESFRKLLQVWLEYHNLVMDAGWSGAWPYANNTLQLNLLAQGIPPTRSLAIQTLEAFYAASKAIPGVNVSVATTMPYSSFYEWFGALTAAGEDVRGAQVGIPIAMSSWLVPPEVFELSTNELADALALIPTALPWYVHHSKTDEVSKF</sequence>
<dbReference type="Gene3D" id="3.30.465.10">
    <property type="match status" value="2"/>
</dbReference>
<dbReference type="PANTHER" id="PTHR13878">
    <property type="entry name" value="GULONOLACTONE OXIDASE"/>
    <property type="match status" value="1"/>
</dbReference>
<evidence type="ECO:0000313" key="4">
    <source>
        <dbReference type="EMBL" id="PCH42464.1"/>
    </source>
</evidence>
<comment type="similarity">
    <text evidence="1">Belongs to the oxygen-dependent FAD-linked oxidoreductase family.</text>
</comment>
<evidence type="ECO:0000313" key="5">
    <source>
        <dbReference type="Proteomes" id="UP000218811"/>
    </source>
</evidence>
<name>A0A2H3K0D4_WOLCO</name>
<dbReference type="GO" id="GO:0071949">
    <property type="term" value="F:FAD binding"/>
    <property type="evidence" value="ECO:0007669"/>
    <property type="project" value="InterPro"/>
</dbReference>
<organism evidence="4 5">
    <name type="scientific">Wolfiporia cocos (strain MD-104)</name>
    <name type="common">Brown rot fungus</name>
    <dbReference type="NCBI Taxonomy" id="742152"/>
    <lineage>
        <taxon>Eukaryota</taxon>
        <taxon>Fungi</taxon>
        <taxon>Dikarya</taxon>
        <taxon>Basidiomycota</taxon>
        <taxon>Agaricomycotina</taxon>
        <taxon>Agaricomycetes</taxon>
        <taxon>Polyporales</taxon>
        <taxon>Phaeolaceae</taxon>
        <taxon>Wolfiporia</taxon>
    </lineage>
</organism>
<keyword evidence="2" id="KW-0560">Oxidoreductase</keyword>
<dbReference type="InterPro" id="IPR016169">
    <property type="entry name" value="FAD-bd_PCMH_sub2"/>
</dbReference>
<dbReference type="SUPFAM" id="SSF56176">
    <property type="entry name" value="FAD-binding/transporter-associated domain-like"/>
    <property type="match status" value="1"/>
</dbReference>
<dbReference type="EMBL" id="KB468124">
    <property type="protein sequence ID" value="PCH42464.1"/>
    <property type="molecule type" value="Genomic_DNA"/>
</dbReference>
<feature type="domain" description="FAD-binding PCMH-type" evidence="3">
    <location>
        <begin position="141"/>
        <end position="307"/>
    </location>
</feature>
<dbReference type="PANTHER" id="PTHR13878:SF91">
    <property type="entry name" value="FAD BINDING DOMAIN PROTEIN (AFU_ORTHOLOGUE AFUA_6G12070)-RELATED"/>
    <property type="match status" value="1"/>
</dbReference>
<dbReference type="InterPro" id="IPR006094">
    <property type="entry name" value="Oxid_FAD_bind_N"/>
</dbReference>
<evidence type="ECO:0000256" key="2">
    <source>
        <dbReference type="ARBA" id="ARBA00023002"/>
    </source>
</evidence>
<keyword evidence="5" id="KW-1185">Reference proteome</keyword>
<dbReference type="InterPro" id="IPR050432">
    <property type="entry name" value="FAD-linked_Oxidoreductases_BP"/>
</dbReference>
<dbReference type="GO" id="GO:0016491">
    <property type="term" value="F:oxidoreductase activity"/>
    <property type="evidence" value="ECO:0007669"/>
    <property type="project" value="UniProtKB-KW"/>
</dbReference>
<dbReference type="OrthoDB" id="9983560at2759"/>
<dbReference type="InterPro" id="IPR016166">
    <property type="entry name" value="FAD-bd_PCMH"/>
</dbReference>
<proteinExistence type="inferred from homology"/>